<dbReference type="Proteomes" id="UP000257039">
    <property type="component" value="Unassembled WGS sequence"/>
</dbReference>
<dbReference type="EMBL" id="NDXW01000008">
    <property type="protein sequence ID" value="RDH41528.1"/>
    <property type="molecule type" value="Genomic_DNA"/>
</dbReference>
<organism evidence="1 3">
    <name type="scientific">Zooshikella ganghwensis</name>
    <dbReference type="NCBI Taxonomy" id="202772"/>
    <lineage>
        <taxon>Bacteria</taxon>
        <taxon>Pseudomonadati</taxon>
        <taxon>Pseudomonadota</taxon>
        <taxon>Gammaproteobacteria</taxon>
        <taxon>Oceanospirillales</taxon>
        <taxon>Zooshikellaceae</taxon>
        <taxon>Zooshikella</taxon>
    </lineage>
</organism>
<gene>
    <name evidence="2" type="ORF">B9G39_27800</name>
    <name evidence="1" type="ORF">B9G39_28340</name>
</gene>
<comment type="caution">
    <text evidence="1">The sequence shown here is derived from an EMBL/GenBank/DDBJ whole genome shotgun (WGS) entry which is preliminary data.</text>
</comment>
<name>A0A4P9VEP3_9GAMM</name>
<protein>
    <submittedName>
        <fullName evidence="1">DUF1441 family protein</fullName>
    </submittedName>
</protein>
<reference evidence="1 3" key="1">
    <citation type="submission" date="2017-04" db="EMBL/GenBank/DDBJ databases">
        <title>Draft genome sequence of Zooshikella ganghwensis VG4 isolated from Red Sea sediments.</title>
        <authorList>
            <person name="Rehman Z."/>
            <person name="Alam I."/>
            <person name="Kamau A."/>
            <person name="Bajic V."/>
            <person name="Leiknes T."/>
        </authorList>
    </citation>
    <scope>NUCLEOTIDE SEQUENCE [LARGE SCALE GENOMIC DNA]</scope>
    <source>
        <strain evidence="1 3">VG4</strain>
    </source>
</reference>
<evidence type="ECO:0000313" key="3">
    <source>
        <dbReference type="Proteomes" id="UP000257039"/>
    </source>
</evidence>
<keyword evidence="3" id="KW-1185">Reference proteome</keyword>
<evidence type="ECO:0000313" key="2">
    <source>
        <dbReference type="EMBL" id="RDH41555.1"/>
    </source>
</evidence>
<dbReference type="EMBL" id="NDXW01000007">
    <property type="protein sequence ID" value="RDH41555.1"/>
    <property type="molecule type" value="Genomic_DNA"/>
</dbReference>
<dbReference type="Pfam" id="PF07278">
    <property type="entry name" value="DUF1441"/>
    <property type="match status" value="1"/>
</dbReference>
<evidence type="ECO:0000313" key="1">
    <source>
        <dbReference type="EMBL" id="RDH41528.1"/>
    </source>
</evidence>
<dbReference type="RefSeq" id="WP_094789755.1">
    <property type="nucleotide sequence ID" value="NZ_NDXW01000007.1"/>
</dbReference>
<accession>A0A4P9VEP3</accession>
<sequence>MEEQKLLNITQIAEFYDIHRNTVMRKIRQEGIEPVDKVGNANRYNLEDVEHLFYESNTRNLPADYDPNDLPPKDRKDWYQSENERLKFELACSELIPAKEVRQESIKLMKTLVAFFESLPDKMERSRLFNSDQLDLLEKQCDLFRNQLHQTLKRQLTESCTPQQLTNS</sequence>
<dbReference type="InterPro" id="IPR009061">
    <property type="entry name" value="DNA-bd_dom_put_sf"/>
</dbReference>
<dbReference type="SUPFAM" id="SSF46955">
    <property type="entry name" value="Putative DNA-binding domain"/>
    <property type="match status" value="1"/>
</dbReference>
<dbReference type="AlphaFoldDB" id="A0A4P9VEP3"/>
<proteinExistence type="predicted"/>
<dbReference type="InterPro" id="IPR009901">
    <property type="entry name" value="Phage_VT1-Sakai_H0025"/>
</dbReference>